<dbReference type="Proteomes" id="UP000193144">
    <property type="component" value="Unassembled WGS sequence"/>
</dbReference>
<proteinExistence type="predicted"/>
<comment type="caution">
    <text evidence="1">The sequence shown here is derived from an EMBL/GenBank/DDBJ whole genome shotgun (WGS) entry which is preliminary data.</text>
</comment>
<name>A0A1Y1Y4H8_9PLEO</name>
<dbReference type="InterPro" id="IPR052895">
    <property type="entry name" value="HetReg/Transcr_Mod"/>
</dbReference>
<dbReference type="PANTHER" id="PTHR24148">
    <property type="entry name" value="ANKYRIN REPEAT DOMAIN-CONTAINING PROTEIN 39 HOMOLOG-RELATED"/>
    <property type="match status" value="1"/>
</dbReference>
<reference evidence="1 2" key="1">
    <citation type="submission" date="2016-07" db="EMBL/GenBank/DDBJ databases">
        <title>Pervasive Adenine N6-methylation of Active Genes in Fungi.</title>
        <authorList>
            <consortium name="DOE Joint Genome Institute"/>
            <person name="Mondo S.J."/>
            <person name="Dannebaum R.O."/>
            <person name="Kuo R.C."/>
            <person name="Labutti K."/>
            <person name="Haridas S."/>
            <person name="Kuo A."/>
            <person name="Salamov A."/>
            <person name="Ahrendt S.R."/>
            <person name="Lipzen A."/>
            <person name="Sullivan W."/>
            <person name="Andreopoulos W.B."/>
            <person name="Clum A."/>
            <person name="Lindquist E."/>
            <person name="Daum C."/>
            <person name="Ramamoorthy G.K."/>
            <person name="Gryganskyi A."/>
            <person name="Culley D."/>
            <person name="Magnuson J.K."/>
            <person name="James T.Y."/>
            <person name="O'Malley M.A."/>
            <person name="Stajich J.E."/>
            <person name="Spatafora J.W."/>
            <person name="Visel A."/>
            <person name="Grigoriev I.V."/>
        </authorList>
    </citation>
    <scope>NUCLEOTIDE SEQUENCE [LARGE SCALE GENOMIC DNA]</scope>
    <source>
        <strain evidence="1 2">CBS 115471</strain>
    </source>
</reference>
<protein>
    <recommendedName>
        <fullName evidence="3">Heterokaryon incompatibility domain-containing protein</fullName>
    </recommendedName>
</protein>
<evidence type="ECO:0000313" key="1">
    <source>
        <dbReference type="EMBL" id="ORX92931.1"/>
    </source>
</evidence>
<dbReference type="OrthoDB" id="3557394at2759"/>
<organism evidence="1 2">
    <name type="scientific">Clohesyomyces aquaticus</name>
    <dbReference type="NCBI Taxonomy" id="1231657"/>
    <lineage>
        <taxon>Eukaryota</taxon>
        <taxon>Fungi</taxon>
        <taxon>Dikarya</taxon>
        <taxon>Ascomycota</taxon>
        <taxon>Pezizomycotina</taxon>
        <taxon>Dothideomycetes</taxon>
        <taxon>Pleosporomycetidae</taxon>
        <taxon>Pleosporales</taxon>
        <taxon>Lindgomycetaceae</taxon>
        <taxon>Clohesyomyces</taxon>
    </lineage>
</organism>
<dbReference type="PANTHER" id="PTHR24148:SF73">
    <property type="entry name" value="HET DOMAIN PROTEIN (AFU_ORTHOLOGUE AFUA_8G01020)"/>
    <property type="match status" value="1"/>
</dbReference>
<feature type="non-terminal residue" evidence="1">
    <location>
        <position position="156"/>
    </location>
</feature>
<dbReference type="AlphaFoldDB" id="A0A1Y1Y4H8"/>
<dbReference type="STRING" id="1231657.A0A1Y1Y4H8"/>
<keyword evidence="2" id="KW-1185">Reference proteome</keyword>
<evidence type="ECO:0008006" key="3">
    <source>
        <dbReference type="Google" id="ProtNLM"/>
    </source>
</evidence>
<sequence length="156" mass="17782">MDRNNAEILKNLVLLLDEVIEHKWWARVWTLQECVLPPHGLLIIGPFSLPWNTIERLRNKRVVNARGPNATDLIRYITDFSMREASDPRDKVFGLLGLITDWEGGERVRPDYVLPLGKVFTEITGALIESTGFLDILPFDSQQVGDIATPSWVPDF</sequence>
<accession>A0A1Y1Y4H8</accession>
<dbReference type="EMBL" id="MCFA01000362">
    <property type="protein sequence ID" value="ORX92931.1"/>
    <property type="molecule type" value="Genomic_DNA"/>
</dbReference>
<gene>
    <name evidence="1" type="ORF">BCR34DRAFT_500285</name>
</gene>
<evidence type="ECO:0000313" key="2">
    <source>
        <dbReference type="Proteomes" id="UP000193144"/>
    </source>
</evidence>